<evidence type="ECO:0000256" key="1">
    <source>
        <dbReference type="SAM" id="SignalP"/>
    </source>
</evidence>
<keyword evidence="1" id="KW-0732">Signal</keyword>
<feature type="chain" id="PRO_5040788729" evidence="1">
    <location>
        <begin position="20"/>
        <end position="270"/>
    </location>
</feature>
<dbReference type="EMBL" id="JANDBC010000001">
    <property type="protein sequence ID" value="MCP9290725.1"/>
    <property type="molecule type" value="Genomic_DNA"/>
</dbReference>
<sequence>MKPFLLLLLIVLFSPPALAQVNTGDPAPGFTYTSLDGDEISLADFEGKVVYIFFYGAGCPHCLDNGPITENDIYQPHMEDTGFVALGLDTWNLSRSANQSFKSETGITYTLLLNARQSLEDYYGNTSSYDRSVVISKEGEIAYKGTGFVDTDTDQVIAVIEEELSKTITSAGPTDQSPERISLAQNYPNPFNPVTTISYALDKPAQVSLKIYNMLGAEVATLVNERQSAGQKTVSWNALSSSGSAVPSGMYIYQLRTEDQVLTKKMTLIK</sequence>
<dbReference type="GO" id="GO:0016491">
    <property type="term" value="F:oxidoreductase activity"/>
    <property type="evidence" value="ECO:0007669"/>
    <property type="project" value="InterPro"/>
</dbReference>
<gene>
    <name evidence="3" type="ORF">NM125_03890</name>
</gene>
<dbReference type="PANTHER" id="PTHR42852:SF17">
    <property type="entry name" value="THIOREDOXIN-LIKE PROTEIN HI_1115"/>
    <property type="match status" value="1"/>
</dbReference>
<reference evidence="3" key="1">
    <citation type="submission" date="2022-06" db="EMBL/GenBank/DDBJ databases">
        <title>Gracilimonas sp. CAU 1638 isolated from sea sediment.</title>
        <authorList>
            <person name="Kim W."/>
        </authorList>
    </citation>
    <scope>NUCLEOTIDE SEQUENCE</scope>
    <source>
        <strain evidence="3">CAU 1638</strain>
    </source>
</reference>
<name>A0A9X2RC73_9BACT</name>
<dbReference type="InterPro" id="IPR026444">
    <property type="entry name" value="Secre_tail"/>
</dbReference>
<dbReference type="PANTHER" id="PTHR42852">
    <property type="entry name" value="THIOL:DISULFIDE INTERCHANGE PROTEIN DSBE"/>
    <property type="match status" value="1"/>
</dbReference>
<dbReference type="SUPFAM" id="SSF52833">
    <property type="entry name" value="Thioredoxin-like"/>
    <property type="match status" value="1"/>
</dbReference>
<dbReference type="AlphaFoldDB" id="A0A9X2RC73"/>
<dbReference type="Gene3D" id="2.60.40.4070">
    <property type="match status" value="1"/>
</dbReference>
<dbReference type="Pfam" id="PF13860">
    <property type="entry name" value="FlgD_ig"/>
    <property type="match status" value="1"/>
</dbReference>
<protein>
    <submittedName>
        <fullName evidence="3">Redoxin family protein</fullName>
    </submittedName>
</protein>
<dbReference type="Pfam" id="PF08534">
    <property type="entry name" value="Redoxin"/>
    <property type="match status" value="1"/>
</dbReference>
<evidence type="ECO:0000259" key="2">
    <source>
        <dbReference type="PROSITE" id="PS51352"/>
    </source>
</evidence>
<dbReference type="Gene3D" id="3.40.30.10">
    <property type="entry name" value="Glutaredoxin"/>
    <property type="match status" value="1"/>
</dbReference>
<dbReference type="InterPro" id="IPR013740">
    <property type="entry name" value="Redoxin"/>
</dbReference>
<dbReference type="NCBIfam" id="TIGR04183">
    <property type="entry name" value="Por_Secre_tail"/>
    <property type="match status" value="1"/>
</dbReference>
<dbReference type="PROSITE" id="PS51352">
    <property type="entry name" value="THIOREDOXIN_2"/>
    <property type="match status" value="1"/>
</dbReference>
<comment type="caution">
    <text evidence="3">The sequence shown here is derived from an EMBL/GenBank/DDBJ whole genome shotgun (WGS) entry which is preliminary data.</text>
</comment>
<dbReference type="Proteomes" id="UP001139125">
    <property type="component" value="Unassembled WGS sequence"/>
</dbReference>
<dbReference type="InterPro" id="IPR025965">
    <property type="entry name" value="FlgD/Vpr_Ig-like"/>
</dbReference>
<organism evidence="3 4">
    <name type="scientific">Gracilimonas sediminicola</name>
    <dbReference type="NCBI Taxonomy" id="2952158"/>
    <lineage>
        <taxon>Bacteria</taxon>
        <taxon>Pseudomonadati</taxon>
        <taxon>Balneolota</taxon>
        <taxon>Balneolia</taxon>
        <taxon>Balneolales</taxon>
        <taxon>Balneolaceae</taxon>
        <taxon>Gracilimonas</taxon>
    </lineage>
</organism>
<dbReference type="RefSeq" id="WP_255133058.1">
    <property type="nucleotide sequence ID" value="NZ_JANDBC010000001.1"/>
</dbReference>
<dbReference type="InterPro" id="IPR050553">
    <property type="entry name" value="Thioredoxin_ResA/DsbE_sf"/>
</dbReference>
<keyword evidence="4" id="KW-1185">Reference proteome</keyword>
<dbReference type="InterPro" id="IPR036249">
    <property type="entry name" value="Thioredoxin-like_sf"/>
</dbReference>
<evidence type="ECO:0000313" key="3">
    <source>
        <dbReference type="EMBL" id="MCP9290725.1"/>
    </source>
</evidence>
<dbReference type="InterPro" id="IPR013766">
    <property type="entry name" value="Thioredoxin_domain"/>
</dbReference>
<feature type="domain" description="Thioredoxin" evidence="2">
    <location>
        <begin position="21"/>
        <end position="165"/>
    </location>
</feature>
<proteinExistence type="predicted"/>
<evidence type="ECO:0000313" key="4">
    <source>
        <dbReference type="Proteomes" id="UP001139125"/>
    </source>
</evidence>
<dbReference type="CDD" id="cd02966">
    <property type="entry name" value="TlpA_like_family"/>
    <property type="match status" value="1"/>
</dbReference>
<feature type="signal peptide" evidence="1">
    <location>
        <begin position="1"/>
        <end position="19"/>
    </location>
</feature>
<accession>A0A9X2RC73</accession>